<keyword evidence="4" id="KW-0472">Membrane</keyword>
<evidence type="ECO:0000256" key="3">
    <source>
        <dbReference type="ARBA" id="ARBA00022989"/>
    </source>
</evidence>
<dbReference type="GeneID" id="30175917"/>
<dbReference type="Pfam" id="PF05705">
    <property type="entry name" value="DUF829"/>
    <property type="match status" value="1"/>
</dbReference>
<sequence length="289" mass="32973">MTTNSTPPGFIRLNSSISLHEPSQIQGEEENDNKLLILCLWMSASPKLILKYTNEYLKLFPKITIILIECKISEMFYKSTFKHNKLLKPALNIILNEKNKNKKIIAAIYSNGGSYNLIQLSKLFLKETNDGGNSQSLSIKSTLLDSCPGYSDLKSSIHVIYSTLPSSITKSNFLSTPTWLIIWLLIKGYHLIYNISGLVDPIKKIRNDLLDTNLFDLGKANSRNTRTFIYSREDESVSYKAVERFSDQAERKGWIVKRERFEGSNHVAHANLDKERYWGIIKEALDTDA</sequence>
<evidence type="ECO:0000256" key="1">
    <source>
        <dbReference type="ARBA" id="ARBA00004126"/>
    </source>
</evidence>
<dbReference type="AlphaFoldDB" id="A0A1B9HTU2"/>
<evidence type="ECO:0000256" key="2">
    <source>
        <dbReference type="ARBA" id="ARBA00022692"/>
    </source>
</evidence>
<reference evidence="8" key="2">
    <citation type="submission" date="2013-07" db="EMBL/GenBank/DDBJ databases">
        <authorList>
            <consortium name="The Broad Institute Genome Sequencing Platform"/>
            <person name="Cuomo C."/>
            <person name="Litvintseva A."/>
            <person name="Chen Y."/>
            <person name="Heitman J."/>
            <person name="Sun S."/>
            <person name="Springer D."/>
            <person name="Dromer F."/>
            <person name="Young S.K."/>
            <person name="Zeng Q."/>
            <person name="Gargeya S."/>
            <person name="Fitzgerald M."/>
            <person name="Abouelleil A."/>
            <person name="Alvarado L."/>
            <person name="Berlin A.M."/>
            <person name="Chapman S.B."/>
            <person name="Dewar J."/>
            <person name="Goldberg J."/>
            <person name="Griggs A."/>
            <person name="Gujja S."/>
            <person name="Hansen M."/>
            <person name="Howarth C."/>
            <person name="Imamovic A."/>
            <person name="Larimer J."/>
            <person name="McCowan C."/>
            <person name="Murphy C."/>
            <person name="Pearson M."/>
            <person name="Priest M."/>
            <person name="Roberts A."/>
            <person name="Saif S."/>
            <person name="Shea T."/>
            <person name="Sykes S."/>
            <person name="Wortman J."/>
            <person name="Nusbaum C."/>
            <person name="Birren B."/>
        </authorList>
    </citation>
    <scope>NUCLEOTIDE SEQUENCE</scope>
    <source>
        <strain evidence="8">CBS 10737</strain>
    </source>
</reference>
<accession>A0A1B9HTU2</accession>
<reference evidence="8" key="4">
    <citation type="submission" date="2024-02" db="EMBL/GenBank/DDBJ databases">
        <title>Comparative genomics of Cryptococcus and Kwoniella reveals pathogenesis evolution and contrasting modes of karyotype evolution via chromosome fusion or intercentromeric recombination.</title>
        <authorList>
            <person name="Coelho M.A."/>
            <person name="David-Palma M."/>
            <person name="Shea T."/>
            <person name="Bowers K."/>
            <person name="McGinley-Smith S."/>
            <person name="Mohammad A.W."/>
            <person name="Gnirke A."/>
            <person name="Yurkov A.M."/>
            <person name="Nowrousian M."/>
            <person name="Sun S."/>
            <person name="Cuomo C.A."/>
            <person name="Heitman J."/>
        </authorList>
    </citation>
    <scope>NUCLEOTIDE SEQUENCE</scope>
    <source>
        <strain evidence="8">CBS 10737</strain>
    </source>
</reference>
<reference evidence="7" key="1">
    <citation type="submission" date="2013-07" db="EMBL/GenBank/DDBJ databases">
        <title>The Genome Sequence of Cryptococcus pinus CBS10737.</title>
        <authorList>
            <consortium name="The Broad Institute Genome Sequencing Platform"/>
            <person name="Cuomo C."/>
            <person name="Litvintseva A."/>
            <person name="Chen Y."/>
            <person name="Heitman J."/>
            <person name="Sun S."/>
            <person name="Springer D."/>
            <person name="Dromer F."/>
            <person name="Young S.K."/>
            <person name="Zeng Q."/>
            <person name="Gargeya S."/>
            <person name="Fitzgerald M."/>
            <person name="Abouelleil A."/>
            <person name="Alvarado L."/>
            <person name="Berlin A.M."/>
            <person name="Chapman S.B."/>
            <person name="Dewar J."/>
            <person name="Goldberg J."/>
            <person name="Griggs A."/>
            <person name="Gujja S."/>
            <person name="Hansen M."/>
            <person name="Howarth C."/>
            <person name="Imamovic A."/>
            <person name="Larimer J."/>
            <person name="McCowan C."/>
            <person name="Murphy C."/>
            <person name="Pearson M."/>
            <person name="Priest M."/>
            <person name="Roberts A."/>
            <person name="Saif S."/>
            <person name="Shea T."/>
            <person name="Sykes S."/>
            <person name="Wortman J."/>
            <person name="Nusbaum C."/>
            <person name="Birren B."/>
        </authorList>
    </citation>
    <scope>NUCLEOTIDE SEQUENCE [LARGE SCALE GENOMIC DNA]</scope>
    <source>
        <strain evidence="7">CBS 10737</strain>
    </source>
</reference>
<dbReference type="Proteomes" id="UP000094020">
    <property type="component" value="Chromosome 9"/>
</dbReference>
<dbReference type="InterPro" id="IPR008547">
    <property type="entry name" value="DUF829_TMEM53"/>
</dbReference>
<keyword evidence="3" id="KW-1133">Transmembrane helix</keyword>
<protein>
    <recommendedName>
        <fullName evidence="10">Indole-diterpene biosynthesis protein PaxU</fullName>
    </recommendedName>
</protein>
<name>A0A1B9HTU2_9TREE</name>
<organism evidence="7">
    <name type="scientific">Kwoniella pini CBS 10737</name>
    <dbReference type="NCBI Taxonomy" id="1296096"/>
    <lineage>
        <taxon>Eukaryota</taxon>
        <taxon>Fungi</taxon>
        <taxon>Dikarya</taxon>
        <taxon>Basidiomycota</taxon>
        <taxon>Agaricomycotina</taxon>
        <taxon>Tremellomycetes</taxon>
        <taxon>Tremellales</taxon>
        <taxon>Cryptococcaceae</taxon>
        <taxon>Kwoniella</taxon>
    </lineage>
</organism>
<dbReference type="OrthoDB" id="2564218at2759"/>
<proteinExistence type="predicted"/>
<evidence type="ECO:0008006" key="10">
    <source>
        <dbReference type="Google" id="ProtNLM"/>
    </source>
</evidence>
<dbReference type="RefSeq" id="XP_019007912.1">
    <property type="nucleotide sequence ID" value="XM_019159240.1"/>
</dbReference>
<evidence type="ECO:0000313" key="7">
    <source>
        <dbReference type="EMBL" id="OCF46693.1"/>
    </source>
</evidence>
<evidence type="ECO:0000256" key="5">
    <source>
        <dbReference type="ARBA" id="ARBA00023242"/>
    </source>
</evidence>
<comment type="subcellular location">
    <subcellularLocation>
        <location evidence="6">Endomembrane system</location>
        <topology evidence="6">Single-pass membrane protein</topology>
    </subcellularLocation>
    <subcellularLocation>
        <location evidence="1">Nucleus membrane</location>
    </subcellularLocation>
</comment>
<keyword evidence="9" id="KW-1185">Reference proteome</keyword>
<evidence type="ECO:0000313" key="9">
    <source>
        <dbReference type="Proteomes" id="UP000094020"/>
    </source>
</evidence>
<keyword evidence="2" id="KW-0812">Transmembrane</keyword>
<dbReference type="EMBL" id="CP144527">
    <property type="protein sequence ID" value="WWC72599.1"/>
    <property type="molecule type" value="Genomic_DNA"/>
</dbReference>
<reference evidence="7" key="3">
    <citation type="submission" date="2016-07" db="EMBL/GenBank/DDBJ databases">
        <title>Evolution of pathogenesis and genome organization in the Tremellales.</title>
        <authorList>
            <person name="Cuomo C."/>
            <person name="Litvintseva A."/>
            <person name="Heitman J."/>
            <person name="Chen Y."/>
            <person name="Sun S."/>
            <person name="Springer D."/>
            <person name="Dromer F."/>
            <person name="Young S."/>
            <person name="Zeng Q."/>
            <person name="Chapman S."/>
            <person name="Gujja S."/>
            <person name="Saif S."/>
            <person name="Birren B."/>
        </authorList>
    </citation>
    <scope>NUCLEOTIDE SEQUENCE</scope>
    <source>
        <strain evidence="7">CBS 10737</strain>
    </source>
</reference>
<dbReference type="EMBL" id="KI894016">
    <property type="protein sequence ID" value="OCF46693.1"/>
    <property type="molecule type" value="Genomic_DNA"/>
</dbReference>
<evidence type="ECO:0000256" key="6">
    <source>
        <dbReference type="ARBA" id="ARBA00037847"/>
    </source>
</evidence>
<evidence type="ECO:0000256" key="4">
    <source>
        <dbReference type="ARBA" id="ARBA00023136"/>
    </source>
</evidence>
<dbReference type="PANTHER" id="PTHR12265:SF30">
    <property type="entry name" value="TRANSMEMBRANE PROTEIN 53"/>
    <property type="match status" value="1"/>
</dbReference>
<dbReference type="PANTHER" id="PTHR12265">
    <property type="entry name" value="TRANSMEMBRANE PROTEIN 53"/>
    <property type="match status" value="1"/>
</dbReference>
<dbReference type="GO" id="GO:0031965">
    <property type="term" value="C:nuclear membrane"/>
    <property type="evidence" value="ECO:0007669"/>
    <property type="project" value="UniProtKB-SubCell"/>
</dbReference>
<evidence type="ECO:0000313" key="8">
    <source>
        <dbReference type="EMBL" id="WWC72599.1"/>
    </source>
</evidence>
<gene>
    <name evidence="7" type="ORF">I206_07548</name>
    <name evidence="8" type="ORF">I206_106561</name>
</gene>
<dbReference type="KEGG" id="kpin:30175917"/>
<keyword evidence="5" id="KW-0539">Nucleus</keyword>